<evidence type="ECO:0000313" key="1">
    <source>
        <dbReference type="EMBL" id="RFM36869.1"/>
    </source>
</evidence>
<dbReference type="AlphaFoldDB" id="A0A3E1P9K8"/>
<protein>
    <submittedName>
        <fullName evidence="1">Uncharacterized protein</fullName>
    </submittedName>
</protein>
<sequence length="158" mass="18572">MERTNVKSDPKMKVDSVSFFWTYKDSVTVLKFGLHRENMLYSCTSTRESFTLLYDSVQQKWLYKNSFDSGTMYVEKENAYEENGTWYKVSKLIMNKGLTDGESTYIVEKNAGLLVTKSNTWRYAMFRKTEDPHLAAVIYRVTTDRDFYDNDTTGMSIW</sequence>
<dbReference type="EMBL" id="QTJV01000001">
    <property type="protein sequence ID" value="RFM36869.1"/>
    <property type="molecule type" value="Genomic_DNA"/>
</dbReference>
<reference evidence="1 2" key="1">
    <citation type="submission" date="2018-08" db="EMBL/GenBank/DDBJ databases">
        <title>Chitinophaga sp. K20C18050901, a novel bacterium isolated from forest soil.</title>
        <authorList>
            <person name="Wang C."/>
        </authorList>
    </citation>
    <scope>NUCLEOTIDE SEQUENCE [LARGE SCALE GENOMIC DNA]</scope>
    <source>
        <strain evidence="1 2">K20C18050901</strain>
    </source>
</reference>
<keyword evidence="2" id="KW-1185">Reference proteome</keyword>
<accession>A0A3E1P9K8</accession>
<evidence type="ECO:0000313" key="2">
    <source>
        <dbReference type="Proteomes" id="UP000261174"/>
    </source>
</evidence>
<proteinExistence type="predicted"/>
<gene>
    <name evidence="1" type="ORF">DXN04_05050</name>
</gene>
<comment type="caution">
    <text evidence="1">The sequence shown here is derived from an EMBL/GenBank/DDBJ whole genome shotgun (WGS) entry which is preliminary data.</text>
</comment>
<organism evidence="1 2">
    <name type="scientific">Chitinophaga silvisoli</name>
    <dbReference type="NCBI Taxonomy" id="2291814"/>
    <lineage>
        <taxon>Bacteria</taxon>
        <taxon>Pseudomonadati</taxon>
        <taxon>Bacteroidota</taxon>
        <taxon>Chitinophagia</taxon>
        <taxon>Chitinophagales</taxon>
        <taxon>Chitinophagaceae</taxon>
        <taxon>Chitinophaga</taxon>
    </lineage>
</organism>
<dbReference type="Proteomes" id="UP000261174">
    <property type="component" value="Unassembled WGS sequence"/>
</dbReference>
<name>A0A3E1P9K8_9BACT</name>